<accession>A0A072UU68</accession>
<protein>
    <submittedName>
        <fullName evidence="3">UDP-glucosyltransferase, putative</fullName>
    </submittedName>
</protein>
<dbReference type="InterPro" id="IPR050481">
    <property type="entry name" value="UDP-glycosyltransf_plant"/>
</dbReference>
<gene>
    <name evidence="3" type="ordered locus">MTR_3g009520</name>
</gene>
<dbReference type="GO" id="GO:0016757">
    <property type="term" value="F:glycosyltransferase activity"/>
    <property type="evidence" value="ECO:0000318"/>
    <property type="project" value="GO_Central"/>
</dbReference>
<dbReference type="GO" id="GO:0035251">
    <property type="term" value="F:UDP-glucosyltransferase activity"/>
    <property type="evidence" value="ECO:0007669"/>
    <property type="project" value="InterPro"/>
</dbReference>
<evidence type="ECO:0000256" key="1">
    <source>
        <dbReference type="ARBA" id="ARBA00009995"/>
    </source>
</evidence>
<evidence type="ECO:0000313" key="3">
    <source>
        <dbReference type="EMBL" id="KEH32881.1"/>
    </source>
</evidence>
<dbReference type="PANTHER" id="PTHR48048">
    <property type="entry name" value="GLYCOSYLTRANSFERASE"/>
    <property type="match status" value="1"/>
</dbReference>
<dbReference type="EMBL" id="CM001219">
    <property type="protein sequence ID" value="KEH32881.1"/>
    <property type="molecule type" value="Genomic_DNA"/>
</dbReference>
<reference evidence="3 5" key="2">
    <citation type="journal article" date="2014" name="BMC Genomics">
        <title>An improved genome release (version Mt4.0) for the model legume Medicago truncatula.</title>
        <authorList>
            <person name="Tang H."/>
            <person name="Krishnakumar V."/>
            <person name="Bidwell S."/>
            <person name="Rosen B."/>
            <person name="Chan A."/>
            <person name="Zhou S."/>
            <person name="Gentzbittel L."/>
            <person name="Childs K.L."/>
            <person name="Yandell M."/>
            <person name="Gundlach H."/>
            <person name="Mayer K.F."/>
            <person name="Schwartz D.C."/>
            <person name="Town C.D."/>
        </authorList>
    </citation>
    <scope>GENOME REANNOTATION</scope>
    <source>
        <strain evidence="3">A17</strain>
        <strain evidence="4 5">cv. Jemalong A17</strain>
    </source>
</reference>
<reference evidence="3 5" key="1">
    <citation type="journal article" date="2011" name="Nature">
        <title>The Medicago genome provides insight into the evolution of rhizobial symbioses.</title>
        <authorList>
            <person name="Young N.D."/>
            <person name="Debelle F."/>
            <person name="Oldroyd G.E."/>
            <person name="Geurts R."/>
            <person name="Cannon S.B."/>
            <person name="Udvardi M.K."/>
            <person name="Benedito V.A."/>
            <person name="Mayer K.F."/>
            <person name="Gouzy J."/>
            <person name="Schoof H."/>
            <person name="Van de Peer Y."/>
            <person name="Proost S."/>
            <person name="Cook D.R."/>
            <person name="Meyers B.C."/>
            <person name="Spannagl M."/>
            <person name="Cheung F."/>
            <person name="De Mita S."/>
            <person name="Krishnakumar V."/>
            <person name="Gundlach H."/>
            <person name="Zhou S."/>
            <person name="Mudge J."/>
            <person name="Bharti A.K."/>
            <person name="Murray J.D."/>
            <person name="Naoumkina M.A."/>
            <person name="Rosen B."/>
            <person name="Silverstein K.A."/>
            <person name="Tang H."/>
            <person name="Rombauts S."/>
            <person name="Zhao P.X."/>
            <person name="Zhou P."/>
            <person name="Barbe V."/>
            <person name="Bardou P."/>
            <person name="Bechner M."/>
            <person name="Bellec A."/>
            <person name="Berger A."/>
            <person name="Berges H."/>
            <person name="Bidwell S."/>
            <person name="Bisseling T."/>
            <person name="Choisne N."/>
            <person name="Couloux A."/>
            <person name="Denny R."/>
            <person name="Deshpande S."/>
            <person name="Dai X."/>
            <person name="Doyle J.J."/>
            <person name="Dudez A.M."/>
            <person name="Farmer A.D."/>
            <person name="Fouteau S."/>
            <person name="Franken C."/>
            <person name="Gibelin C."/>
            <person name="Gish J."/>
            <person name="Goldstein S."/>
            <person name="Gonzalez A.J."/>
            <person name="Green P.J."/>
            <person name="Hallab A."/>
            <person name="Hartog M."/>
            <person name="Hua A."/>
            <person name="Humphray S.J."/>
            <person name="Jeong D.H."/>
            <person name="Jing Y."/>
            <person name="Jocker A."/>
            <person name="Kenton S.M."/>
            <person name="Kim D.J."/>
            <person name="Klee K."/>
            <person name="Lai H."/>
            <person name="Lang C."/>
            <person name="Lin S."/>
            <person name="Macmil S.L."/>
            <person name="Magdelenat G."/>
            <person name="Matthews L."/>
            <person name="McCorrison J."/>
            <person name="Monaghan E.L."/>
            <person name="Mun J.H."/>
            <person name="Najar F.Z."/>
            <person name="Nicholson C."/>
            <person name="Noirot C."/>
            <person name="O'Bleness M."/>
            <person name="Paule C.R."/>
            <person name="Poulain J."/>
            <person name="Prion F."/>
            <person name="Qin B."/>
            <person name="Qu C."/>
            <person name="Retzel E.F."/>
            <person name="Riddle C."/>
            <person name="Sallet E."/>
            <person name="Samain S."/>
            <person name="Samson N."/>
            <person name="Sanders I."/>
            <person name="Saurat O."/>
            <person name="Scarpelli C."/>
            <person name="Schiex T."/>
            <person name="Segurens B."/>
            <person name="Severin A.J."/>
            <person name="Sherrier D.J."/>
            <person name="Shi R."/>
            <person name="Sims S."/>
            <person name="Singer S.R."/>
            <person name="Sinharoy S."/>
            <person name="Sterck L."/>
            <person name="Viollet A."/>
            <person name="Wang B.B."/>
            <person name="Wang K."/>
            <person name="Wang M."/>
            <person name="Wang X."/>
            <person name="Warfsmann J."/>
            <person name="Weissenbach J."/>
            <person name="White D.D."/>
            <person name="White J.D."/>
            <person name="Wiley G.B."/>
            <person name="Wincker P."/>
            <person name="Xing Y."/>
            <person name="Yang L."/>
            <person name="Yao Z."/>
            <person name="Ying F."/>
            <person name="Zhai J."/>
            <person name="Zhou L."/>
            <person name="Zuber A."/>
            <person name="Denarie J."/>
            <person name="Dixon R.A."/>
            <person name="May G.D."/>
            <person name="Schwartz D.C."/>
            <person name="Rogers J."/>
            <person name="Quetier F."/>
            <person name="Town C.D."/>
            <person name="Roe B.A."/>
        </authorList>
    </citation>
    <scope>NUCLEOTIDE SEQUENCE [LARGE SCALE GENOMIC DNA]</scope>
    <source>
        <strain evidence="3">A17</strain>
        <strain evidence="4 5">cv. Jemalong A17</strain>
    </source>
</reference>
<dbReference type="HOGENOM" id="CLU_001724_3_3_1"/>
<keyword evidence="2" id="KW-0808">Transferase</keyword>
<comment type="similarity">
    <text evidence="1">Belongs to the UDP-glycosyltransferase family.</text>
</comment>
<organism evidence="3 5">
    <name type="scientific">Medicago truncatula</name>
    <name type="common">Barrel medic</name>
    <name type="synonym">Medicago tribuloides</name>
    <dbReference type="NCBI Taxonomy" id="3880"/>
    <lineage>
        <taxon>Eukaryota</taxon>
        <taxon>Viridiplantae</taxon>
        <taxon>Streptophyta</taxon>
        <taxon>Embryophyta</taxon>
        <taxon>Tracheophyta</taxon>
        <taxon>Spermatophyta</taxon>
        <taxon>Magnoliopsida</taxon>
        <taxon>eudicotyledons</taxon>
        <taxon>Gunneridae</taxon>
        <taxon>Pentapetalae</taxon>
        <taxon>rosids</taxon>
        <taxon>fabids</taxon>
        <taxon>Fabales</taxon>
        <taxon>Fabaceae</taxon>
        <taxon>Papilionoideae</taxon>
        <taxon>50 kb inversion clade</taxon>
        <taxon>NPAAA clade</taxon>
        <taxon>Hologalegina</taxon>
        <taxon>IRL clade</taxon>
        <taxon>Trifolieae</taxon>
        <taxon>Medicago</taxon>
    </lineage>
</organism>
<evidence type="ECO:0000256" key="2">
    <source>
        <dbReference type="ARBA" id="ARBA00022676"/>
    </source>
</evidence>
<evidence type="ECO:0000313" key="5">
    <source>
        <dbReference type="Proteomes" id="UP000002051"/>
    </source>
</evidence>
<dbReference type="PANTHER" id="PTHR48048:SF30">
    <property type="entry name" value="GLYCOSYLTRANSFERASE"/>
    <property type="match status" value="1"/>
</dbReference>
<dbReference type="Gene3D" id="3.40.50.2000">
    <property type="entry name" value="Glycogen Phosphorylase B"/>
    <property type="match status" value="1"/>
</dbReference>
<keyword evidence="5" id="KW-1185">Reference proteome</keyword>
<reference evidence="4" key="3">
    <citation type="submission" date="2015-04" db="UniProtKB">
        <authorList>
            <consortium name="EnsemblPlants"/>
        </authorList>
    </citation>
    <scope>IDENTIFICATION</scope>
    <source>
        <strain evidence="4">cv. Jemalong A17</strain>
    </source>
</reference>
<proteinExistence type="inferred from homology"/>
<dbReference type="STRING" id="3880.A0A072UU68"/>
<dbReference type="FunFam" id="3.40.50.2000:FF:000095">
    <property type="entry name" value="Glycosyltransferase"/>
    <property type="match status" value="1"/>
</dbReference>
<name>A0A072UU68_MEDTR</name>
<dbReference type="EnsemblPlants" id="KEH32881">
    <property type="protein sequence ID" value="KEH32881"/>
    <property type="gene ID" value="MTR_3g009520"/>
</dbReference>
<dbReference type="SUPFAM" id="SSF53756">
    <property type="entry name" value="UDP-Glycosyltransferase/glycogen phosphorylase"/>
    <property type="match status" value="1"/>
</dbReference>
<keyword evidence="2" id="KW-0328">Glycosyltransferase</keyword>
<dbReference type="AlphaFoldDB" id="A0A072UU68"/>
<evidence type="ECO:0000313" key="4">
    <source>
        <dbReference type="EnsemblPlants" id="KEH32881"/>
    </source>
</evidence>
<dbReference type="Proteomes" id="UP000002051">
    <property type="component" value="Chromosome 3"/>
</dbReference>
<sequence length="263" mass="29065">MEETTTIVMYPAPGIGHIISMVELAKLIIHHHHHQHFSITILLTTGLMDHPSIDSYINRISTSHPSIIFHRLPSITVNHTTTQSRAATAFHFIKSNTVNVQSKLRQITQTSVIKAFIIDLFCTSAMETASSMLIPVYYFFTSGAAVLSLYSYFPKIHTETTISFKDMVGVEIAAPGNAALSAVLMPEPVLDRDDPAYWDMLYFCEHLSKSKGIVVNTFRELEVLAVKVVEDGACFPDVEGSSPPPVYCIGPLIADAQQPGQFI</sequence>